<dbReference type="EMBL" id="CP003156">
    <property type="protein sequence ID" value="AEV31484.1"/>
    <property type="molecule type" value="Genomic_DNA"/>
</dbReference>
<feature type="transmembrane region" description="Helical" evidence="5">
    <location>
        <begin position="26"/>
        <end position="46"/>
    </location>
</feature>
<evidence type="ECO:0000256" key="2">
    <source>
        <dbReference type="ARBA" id="ARBA00022692"/>
    </source>
</evidence>
<proteinExistence type="predicted"/>
<evidence type="ECO:0000313" key="8">
    <source>
        <dbReference type="Proteomes" id="UP000005631"/>
    </source>
</evidence>
<name>G8QZA1_OWEHD</name>
<dbReference type="PANTHER" id="PTHR38480">
    <property type="entry name" value="SLR0254 PROTEIN"/>
    <property type="match status" value="1"/>
</dbReference>
<keyword evidence="3 5" id="KW-1133">Transmembrane helix</keyword>
<evidence type="ECO:0000256" key="3">
    <source>
        <dbReference type="ARBA" id="ARBA00022989"/>
    </source>
</evidence>
<evidence type="ECO:0000313" key="7">
    <source>
        <dbReference type="EMBL" id="AEV31484.1"/>
    </source>
</evidence>
<dbReference type="PANTHER" id="PTHR38480:SF1">
    <property type="entry name" value="SLR0254 PROTEIN"/>
    <property type="match status" value="1"/>
</dbReference>
<dbReference type="STRING" id="926562.Oweho_0466"/>
<feature type="transmembrane region" description="Helical" evidence="5">
    <location>
        <begin position="53"/>
        <end position="72"/>
    </location>
</feature>
<evidence type="ECO:0000256" key="4">
    <source>
        <dbReference type="ARBA" id="ARBA00023136"/>
    </source>
</evidence>
<comment type="subcellular location">
    <subcellularLocation>
        <location evidence="1">Membrane</location>
        <topology evidence="1">Multi-pass membrane protein</topology>
    </subcellularLocation>
</comment>
<evidence type="ECO:0000256" key="5">
    <source>
        <dbReference type="SAM" id="Phobius"/>
    </source>
</evidence>
<dbReference type="PATRIC" id="fig|926562.3.peg.481"/>
<feature type="transmembrane region" description="Helical" evidence="5">
    <location>
        <begin position="104"/>
        <end position="123"/>
    </location>
</feature>
<keyword evidence="8" id="KW-1185">Reference proteome</keyword>
<dbReference type="HOGENOM" id="CLU_054176_2_0_10"/>
<keyword evidence="4 5" id="KW-0472">Membrane</keyword>
<accession>G8QZA1</accession>
<protein>
    <submittedName>
        <fullName evidence="7">Putative membrane protein/domain protein</fullName>
    </submittedName>
</protein>
<dbReference type="Pfam" id="PF06271">
    <property type="entry name" value="RDD"/>
    <property type="match status" value="1"/>
</dbReference>
<dbReference type="Proteomes" id="UP000005631">
    <property type="component" value="Chromosome"/>
</dbReference>
<keyword evidence="2 5" id="KW-0812">Transmembrane</keyword>
<dbReference type="RefSeq" id="WP_014200845.1">
    <property type="nucleotide sequence ID" value="NC_016599.1"/>
</dbReference>
<dbReference type="InterPro" id="IPR010432">
    <property type="entry name" value="RDD"/>
</dbReference>
<dbReference type="AlphaFoldDB" id="G8QZA1"/>
<sequence>MNILEFENTQGITLRYSTASVFDRSIAYLIDLAIVGFVVGVLAIALGSSSSALLILVIAIPILFYSLLMEIFNDGKSLGKMALGLKVVRVDGQYPTGYDYFMRWIFRWVDIYMTSGALAALVISSSPRNQRVGDMLGDTTVIRTRKLRVPLQRILNLNKLSKYTPQYPQVIQLKESQVVLIKESLDQAVKYTNDSYTKLLDDLAIRVAKNLNVETSDTSRVFLQTIIKDYISLTR</sequence>
<dbReference type="eggNOG" id="COG1714">
    <property type="taxonomic scope" value="Bacteria"/>
</dbReference>
<reference evidence="7 8" key="1">
    <citation type="journal article" date="2012" name="Stand. Genomic Sci.">
        <title>Genome sequence of the orange-pigmented seawater bacterium Owenweeksia hongkongensis type strain (UST20020801(T)).</title>
        <authorList>
            <person name="Riedel T."/>
            <person name="Held B."/>
            <person name="Nolan M."/>
            <person name="Lucas S."/>
            <person name="Lapidus A."/>
            <person name="Tice H."/>
            <person name="Del Rio T.G."/>
            <person name="Cheng J.F."/>
            <person name="Han C."/>
            <person name="Tapia R."/>
            <person name="Goodwin L.A."/>
            <person name="Pitluck S."/>
            <person name="Liolios K."/>
            <person name="Mavromatis K."/>
            <person name="Pagani I."/>
            <person name="Ivanova N."/>
            <person name="Mikhailova N."/>
            <person name="Pati A."/>
            <person name="Chen A."/>
            <person name="Palaniappan K."/>
            <person name="Rohde M."/>
            <person name="Tindall B.J."/>
            <person name="Detter J.C."/>
            <person name="Goker M."/>
            <person name="Woyke T."/>
            <person name="Bristow J."/>
            <person name="Eisen J.A."/>
            <person name="Markowitz V."/>
            <person name="Hugenholtz P."/>
            <person name="Klenk H.P."/>
            <person name="Kyrpides N.C."/>
        </authorList>
    </citation>
    <scope>NUCLEOTIDE SEQUENCE</scope>
    <source>
        <strain evidence="8">DSM 17368 / JCM 12287 / NRRL B-23963</strain>
    </source>
</reference>
<gene>
    <name evidence="7" type="ordered locus">Oweho_0466</name>
</gene>
<evidence type="ECO:0000256" key="1">
    <source>
        <dbReference type="ARBA" id="ARBA00004141"/>
    </source>
</evidence>
<evidence type="ECO:0000259" key="6">
    <source>
        <dbReference type="Pfam" id="PF06271"/>
    </source>
</evidence>
<dbReference type="OrthoDB" id="9814143at2"/>
<dbReference type="KEGG" id="oho:Oweho_0466"/>
<organism evidence="7 8">
    <name type="scientific">Owenweeksia hongkongensis (strain DSM 17368 / CIP 108786 / JCM 12287 / NRRL B-23963 / UST20020801)</name>
    <dbReference type="NCBI Taxonomy" id="926562"/>
    <lineage>
        <taxon>Bacteria</taxon>
        <taxon>Pseudomonadati</taxon>
        <taxon>Bacteroidota</taxon>
        <taxon>Flavobacteriia</taxon>
        <taxon>Flavobacteriales</taxon>
        <taxon>Owenweeksiaceae</taxon>
        <taxon>Owenweeksia</taxon>
    </lineage>
</organism>
<dbReference type="GO" id="GO:0016020">
    <property type="term" value="C:membrane"/>
    <property type="evidence" value="ECO:0007669"/>
    <property type="project" value="UniProtKB-SubCell"/>
</dbReference>
<feature type="domain" description="RDD" evidence="6">
    <location>
        <begin position="18"/>
        <end position="137"/>
    </location>
</feature>